<dbReference type="GO" id="GO:0140662">
    <property type="term" value="F:ATP-dependent protein folding chaperone"/>
    <property type="evidence" value="ECO:0007669"/>
    <property type="project" value="InterPro"/>
</dbReference>
<comment type="caution">
    <text evidence="5">The sequence shown here is derived from an EMBL/GenBank/DDBJ whole genome shotgun (WGS) entry which is preliminary data.</text>
</comment>
<dbReference type="FunFam" id="1.20.1270.10:FF:000002">
    <property type="entry name" value="Heat shock 70 kDa protein 4"/>
    <property type="match status" value="1"/>
</dbReference>
<dbReference type="SUPFAM" id="SSF100934">
    <property type="entry name" value="Heat shock protein 70kD (HSP70), C-terminal subdomain"/>
    <property type="match status" value="2"/>
</dbReference>
<dbReference type="STRING" id="151549.A0A4C1X6V9"/>
<evidence type="ECO:0000256" key="1">
    <source>
        <dbReference type="ARBA" id="ARBA00007381"/>
    </source>
</evidence>
<proteinExistence type="inferred from homology"/>
<protein>
    <submittedName>
        <fullName evidence="5">Heat shock 70 kDa protein 4L</fullName>
    </submittedName>
</protein>
<dbReference type="Proteomes" id="UP000299102">
    <property type="component" value="Unassembled WGS sequence"/>
</dbReference>
<sequence>MQAQDRQEKERADARNALEEYVYELRGKLSAGEALHEFLANDQREKLVATLDALEQWLYDEGEDQTRQVYSDKLSELRTEGEPIKQRRLEWELRPGALEDFALSIQLVNKAVDLYKAGDAKYSHLVEADIQKVADAAKNAITWLESTRQALAQNFENIVNPILNKPKPKEKTPPPANPPTAGDGQPQAQGQTAPGGEHTATDAQPDQMDVD</sequence>
<dbReference type="InterPro" id="IPR029048">
    <property type="entry name" value="HSP70_C_sf"/>
</dbReference>
<gene>
    <name evidence="5" type="primary">HSPA4L</name>
    <name evidence="5" type="ORF">EVAR_42423_1</name>
</gene>
<organism evidence="5 6">
    <name type="scientific">Eumeta variegata</name>
    <name type="common">Bagworm moth</name>
    <name type="synonym">Eumeta japonica</name>
    <dbReference type="NCBI Taxonomy" id="151549"/>
    <lineage>
        <taxon>Eukaryota</taxon>
        <taxon>Metazoa</taxon>
        <taxon>Ecdysozoa</taxon>
        <taxon>Arthropoda</taxon>
        <taxon>Hexapoda</taxon>
        <taxon>Insecta</taxon>
        <taxon>Pterygota</taxon>
        <taxon>Neoptera</taxon>
        <taxon>Endopterygota</taxon>
        <taxon>Lepidoptera</taxon>
        <taxon>Glossata</taxon>
        <taxon>Ditrysia</taxon>
        <taxon>Tineoidea</taxon>
        <taxon>Psychidae</taxon>
        <taxon>Oiketicinae</taxon>
        <taxon>Eumeta</taxon>
    </lineage>
</organism>
<name>A0A4C1X6V9_EUMVA</name>
<accession>A0A4C1X6V9</accession>
<dbReference type="AlphaFoldDB" id="A0A4C1X6V9"/>
<evidence type="ECO:0000256" key="2">
    <source>
        <dbReference type="ARBA" id="ARBA00022741"/>
    </source>
</evidence>
<dbReference type="PANTHER" id="PTHR45639:SF4">
    <property type="entry name" value="HSC70CB, ISOFORM G"/>
    <property type="match status" value="1"/>
</dbReference>
<keyword evidence="3" id="KW-0067">ATP-binding</keyword>
<dbReference type="GO" id="GO:0005829">
    <property type="term" value="C:cytosol"/>
    <property type="evidence" value="ECO:0007669"/>
    <property type="project" value="TreeGrafter"/>
</dbReference>
<dbReference type="Gene3D" id="1.20.1270.10">
    <property type="match status" value="1"/>
</dbReference>
<keyword evidence="6" id="KW-1185">Reference proteome</keyword>
<evidence type="ECO:0000313" key="5">
    <source>
        <dbReference type="EMBL" id="GBP59518.1"/>
    </source>
</evidence>
<dbReference type="GO" id="GO:0005634">
    <property type="term" value="C:nucleus"/>
    <property type="evidence" value="ECO:0007669"/>
    <property type="project" value="TreeGrafter"/>
</dbReference>
<comment type="similarity">
    <text evidence="1">Belongs to the heat shock protein 70 family.</text>
</comment>
<reference evidence="5 6" key="1">
    <citation type="journal article" date="2019" name="Commun. Biol.">
        <title>The bagworm genome reveals a unique fibroin gene that provides high tensile strength.</title>
        <authorList>
            <person name="Kono N."/>
            <person name="Nakamura H."/>
            <person name="Ohtoshi R."/>
            <person name="Tomita M."/>
            <person name="Numata K."/>
            <person name="Arakawa K."/>
        </authorList>
    </citation>
    <scope>NUCLEOTIDE SEQUENCE [LARGE SCALE GENOMIC DNA]</scope>
</reference>
<dbReference type="InterPro" id="IPR013126">
    <property type="entry name" value="Hsp_70_fam"/>
</dbReference>
<keyword evidence="5" id="KW-0346">Stress response</keyword>
<dbReference type="Pfam" id="PF00012">
    <property type="entry name" value="HSP70"/>
    <property type="match status" value="1"/>
</dbReference>
<dbReference type="EMBL" id="BGZK01000763">
    <property type="protein sequence ID" value="GBP59518.1"/>
    <property type="molecule type" value="Genomic_DNA"/>
</dbReference>
<evidence type="ECO:0000313" key="6">
    <source>
        <dbReference type="Proteomes" id="UP000299102"/>
    </source>
</evidence>
<dbReference type="OrthoDB" id="434160at2759"/>
<keyword evidence="2" id="KW-0547">Nucleotide-binding</keyword>
<feature type="region of interest" description="Disordered" evidence="4">
    <location>
        <begin position="162"/>
        <end position="211"/>
    </location>
</feature>
<dbReference type="GO" id="GO:0005524">
    <property type="term" value="F:ATP binding"/>
    <property type="evidence" value="ECO:0007669"/>
    <property type="project" value="UniProtKB-KW"/>
</dbReference>
<dbReference type="PANTHER" id="PTHR45639">
    <property type="entry name" value="HSC70CB, ISOFORM G-RELATED"/>
    <property type="match status" value="1"/>
</dbReference>
<evidence type="ECO:0000256" key="3">
    <source>
        <dbReference type="ARBA" id="ARBA00022840"/>
    </source>
</evidence>
<feature type="compositionally biased region" description="Low complexity" evidence="4">
    <location>
        <begin position="179"/>
        <end position="196"/>
    </location>
</feature>
<evidence type="ECO:0000256" key="4">
    <source>
        <dbReference type="SAM" id="MobiDB-lite"/>
    </source>
</evidence>